<keyword evidence="1" id="KW-0472">Membrane</keyword>
<evidence type="ECO:0000313" key="2">
    <source>
        <dbReference type="EMBL" id="TQJ04279.1"/>
    </source>
</evidence>
<reference evidence="2 3" key="1">
    <citation type="submission" date="2019-06" db="EMBL/GenBank/DDBJ databases">
        <title>Sequencing the genomes of 1000 actinobacteria strains.</title>
        <authorList>
            <person name="Klenk H.-P."/>
        </authorList>
    </citation>
    <scope>NUCLEOTIDE SEQUENCE [LARGE SCALE GENOMIC DNA]</scope>
    <source>
        <strain evidence="2 3">DSM 45679</strain>
    </source>
</reference>
<dbReference type="Proteomes" id="UP000320876">
    <property type="component" value="Unassembled WGS sequence"/>
</dbReference>
<comment type="caution">
    <text evidence="2">The sequence shown here is derived from an EMBL/GenBank/DDBJ whole genome shotgun (WGS) entry which is preliminary data.</text>
</comment>
<proteinExistence type="predicted"/>
<name>A0A542DMH1_AMYCI</name>
<dbReference type="AlphaFoldDB" id="A0A542DMH1"/>
<organism evidence="2 3">
    <name type="scientific">Amycolatopsis cihanbeyliensis</name>
    <dbReference type="NCBI Taxonomy" id="1128664"/>
    <lineage>
        <taxon>Bacteria</taxon>
        <taxon>Bacillati</taxon>
        <taxon>Actinomycetota</taxon>
        <taxon>Actinomycetes</taxon>
        <taxon>Pseudonocardiales</taxon>
        <taxon>Pseudonocardiaceae</taxon>
        <taxon>Amycolatopsis</taxon>
    </lineage>
</organism>
<protein>
    <submittedName>
        <fullName evidence="2">Uncharacterized protein</fullName>
    </submittedName>
</protein>
<keyword evidence="1" id="KW-1133">Transmembrane helix</keyword>
<dbReference type="EMBL" id="VFML01000001">
    <property type="protein sequence ID" value="TQJ04279.1"/>
    <property type="molecule type" value="Genomic_DNA"/>
</dbReference>
<evidence type="ECO:0000313" key="3">
    <source>
        <dbReference type="Proteomes" id="UP000320876"/>
    </source>
</evidence>
<sequence>MKIGPKLKAIVAAVGTVITAVSDALADNLLGLDETATLASTLVLAAGTVYAVWRVPNRDER</sequence>
<gene>
    <name evidence="2" type="ORF">FB471_4065</name>
</gene>
<feature type="transmembrane region" description="Helical" evidence="1">
    <location>
        <begin position="36"/>
        <end position="53"/>
    </location>
</feature>
<keyword evidence="1" id="KW-0812">Transmembrane</keyword>
<accession>A0A542DMH1</accession>
<evidence type="ECO:0000256" key="1">
    <source>
        <dbReference type="SAM" id="Phobius"/>
    </source>
</evidence>
<keyword evidence="3" id="KW-1185">Reference proteome</keyword>
<dbReference type="RefSeq" id="WP_141999975.1">
    <property type="nucleotide sequence ID" value="NZ_VFML01000001.1"/>
</dbReference>